<dbReference type="Gene3D" id="3.10.100.10">
    <property type="entry name" value="Mannose-Binding Protein A, subunit A"/>
    <property type="match status" value="1"/>
</dbReference>
<sequence length="195" mass="22209">MAAGLLFVWFLCVLAVGAHVSLDTLLLLWINVKILISLSWIYFMTSCEKKKTPPISVGSYLKCSLCPPGWTWYEGRCYLFVDSAKDWADAEKYCNLFGGNLASYHSEDDYNFIRHLIYRAAHSDRQSWVGGNDAVQDCTWFWSDGSNFDYTNWGRGEPDNRGGNQKCMDINKNGMDFVNDVDCSRLNPFVCSMKA</sequence>
<evidence type="ECO:0000256" key="1">
    <source>
        <dbReference type="SAM" id="Phobius"/>
    </source>
</evidence>
<dbReference type="PRINTS" id="PR01504">
    <property type="entry name" value="PNCREATITSAP"/>
</dbReference>
<dbReference type="PANTHER" id="PTHR22803">
    <property type="entry name" value="MANNOSE, PHOSPHOLIPASE, LECTIN RECEPTOR RELATED"/>
    <property type="match status" value="1"/>
</dbReference>
<keyword evidence="2" id="KW-0732">Signal</keyword>
<dbReference type="InterPro" id="IPR050111">
    <property type="entry name" value="C-type_lectin/snaclec_domain"/>
</dbReference>
<protein>
    <recommendedName>
        <fullName evidence="3">C-type lectin domain-containing protein</fullName>
    </recommendedName>
</protein>
<dbReference type="AlphaFoldDB" id="A0A8C6LPF9"/>
<dbReference type="InterPro" id="IPR016187">
    <property type="entry name" value="CTDL_fold"/>
</dbReference>
<proteinExistence type="predicted"/>
<reference evidence="4" key="1">
    <citation type="submission" date="2025-08" db="UniProtKB">
        <authorList>
            <consortium name="Ensembl"/>
        </authorList>
    </citation>
    <scope>IDENTIFICATION</scope>
</reference>
<dbReference type="InterPro" id="IPR001304">
    <property type="entry name" value="C-type_lectin-like"/>
</dbReference>
<feature type="chain" id="PRO_5034102997" description="C-type lectin domain-containing protein" evidence="2">
    <location>
        <begin position="18"/>
        <end position="195"/>
    </location>
</feature>
<evidence type="ECO:0000256" key="2">
    <source>
        <dbReference type="SAM" id="SignalP"/>
    </source>
</evidence>
<evidence type="ECO:0000259" key="3">
    <source>
        <dbReference type="PROSITE" id="PS50041"/>
    </source>
</evidence>
<name>A0A8C6LPF9_NOTFU</name>
<keyword evidence="1" id="KW-0472">Membrane</keyword>
<dbReference type="Ensembl" id="ENSNFUT00015023057.1">
    <property type="protein sequence ID" value="ENSNFUP00015022037.1"/>
    <property type="gene ID" value="ENSNFUG00015010520.1"/>
</dbReference>
<dbReference type="Proteomes" id="UP000694548">
    <property type="component" value="Unassembled WGS sequence"/>
</dbReference>
<accession>A0A8C6LPF9</accession>
<keyword evidence="1" id="KW-0812">Transmembrane</keyword>
<feature type="domain" description="C-type lectin" evidence="3">
    <location>
        <begin position="73"/>
        <end position="192"/>
    </location>
</feature>
<keyword evidence="1" id="KW-1133">Transmembrane helix</keyword>
<keyword evidence="5" id="KW-1185">Reference proteome</keyword>
<dbReference type="InterPro" id="IPR016186">
    <property type="entry name" value="C-type_lectin-like/link_sf"/>
</dbReference>
<dbReference type="PROSITE" id="PS50041">
    <property type="entry name" value="C_TYPE_LECTIN_2"/>
    <property type="match status" value="1"/>
</dbReference>
<evidence type="ECO:0000313" key="5">
    <source>
        <dbReference type="Proteomes" id="UP000694548"/>
    </source>
</evidence>
<evidence type="ECO:0000313" key="4">
    <source>
        <dbReference type="Ensembl" id="ENSNFUP00015022037.1"/>
    </source>
</evidence>
<dbReference type="GeneTree" id="ENSGT00940000161814"/>
<dbReference type="SMART" id="SM00034">
    <property type="entry name" value="CLECT"/>
    <property type="match status" value="1"/>
</dbReference>
<dbReference type="Pfam" id="PF00059">
    <property type="entry name" value="Lectin_C"/>
    <property type="match status" value="1"/>
</dbReference>
<feature type="signal peptide" evidence="2">
    <location>
        <begin position="1"/>
        <end position="17"/>
    </location>
</feature>
<feature type="transmembrane region" description="Helical" evidence="1">
    <location>
        <begin position="27"/>
        <end position="45"/>
    </location>
</feature>
<organism evidence="4 5">
    <name type="scientific">Nothobranchius furzeri</name>
    <name type="common">Turquoise killifish</name>
    <dbReference type="NCBI Taxonomy" id="105023"/>
    <lineage>
        <taxon>Eukaryota</taxon>
        <taxon>Metazoa</taxon>
        <taxon>Chordata</taxon>
        <taxon>Craniata</taxon>
        <taxon>Vertebrata</taxon>
        <taxon>Euteleostomi</taxon>
        <taxon>Actinopterygii</taxon>
        <taxon>Neopterygii</taxon>
        <taxon>Teleostei</taxon>
        <taxon>Neoteleostei</taxon>
        <taxon>Acanthomorphata</taxon>
        <taxon>Ovalentaria</taxon>
        <taxon>Atherinomorphae</taxon>
        <taxon>Cyprinodontiformes</taxon>
        <taxon>Nothobranchiidae</taxon>
        <taxon>Nothobranchius</taxon>
    </lineage>
</organism>
<reference evidence="4" key="2">
    <citation type="submission" date="2025-09" db="UniProtKB">
        <authorList>
            <consortium name="Ensembl"/>
        </authorList>
    </citation>
    <scope>IDENTIFICATION</scope>
</reference>
<dbReference type="SUPFAM" id="SSF56436">
    <property type="entry name" value="C-type lectin-like"/>
    <property type="match status" value="1"/>
</dbReference>